<sequence length="34" mass="4205">MSPSTEWVKAQLCLSMYFNPFDTETHFYLEFWVR</sequence>
<dbReference type="EMBL" id="VSRR010043929">
    <property type="protein sequence ID" value="MPC76674.1"/>
    <property type="molecule type" value="Genomic_DNA"/>
</dbReference>
<evidence type="ECO:0000313" key="2">
    <source>
        <dbReference type="Proteomes" id="UP000324222"/>
    </source>
</evidence>
<comment type="caution">
    <text evidence="1">The sequence shown here is derived from an EMBL/GenBank/DDBJ whole genome shotgun (WGS) entry which is preliminary data.</text>
</comment>
<organism evidence="1 2">
    <name type="scientific">Portunus trituberculatus</name>
    <name type="common">Swimming crab</name>
    <name type="synonym">Neptunus trituberculatus</name>
    <dbReference type="NCBI Taxonomy" id="210409"/>
    <lineage>
        <taxon>Eukaryota</taxon>
        <taxon>Metazoa</taxon>
        <taxon>Ecdysozoa</taxon>
        <taxon>Arthropoda</taxon>
        <taxon>Crustacea</taxon>
        <taxon>Multicrustacea</taxon>
        <taxon>Malacostraca</taxon>
        <taxon>Eumalacostraca</taxon>
        <taxon>Eucarida</taxon>
        <taxon>Decapoda</taxon>
        <taxon>Pleocyemata</taxon>
        <taxon>Brachyura</taxon>
        <taxon>Eubrachyura</taxon>
        <taxon>Portunoidea</taxon>
        <taxon>Portunidae</taxon>
        <taxon>Portuninae</taxon>
        <taxon>Portunus</taxon>
    </lineage>
</organism>
<evidence type="ECO:0000313" key="1">
    <source>
        <dbReference type="EMBL" id="MPC76674.1"/>
    </source>
</evidence>
<keyword evidence="2" id="KW-1185">Reference proteome</keyword>
<proteinExistence type="predicted"/>
<accession>A0A5B7I774</accession>
<protein>
    <submittedName>
        <fullName evidence="1">Uncharacterized protein</fullName>
    </submittedName>
</protein>
<gene>
    <name evidence="1" type="ORF">E2C01_071098</name>
</gene>
<name>A0A5B7I774_PORTR</name>
<dbReference type="AlphaFoldDB" id="A0A5B7I774"/>
<reference evidence="1 2" key="1">
    <citation type="submission" date="2019-05" db="EMBL/GenBank/DDBJ databases">
        <title>Another draft genome of Portunus trituberculatus and its Hox gene families provides insights of decapod evolution.</title>
        <authorList>
            <person name="Jeong J.-H."/>
            <person name="Song I."/>
            <person name="Kim S."/>
            <person name="Choi T."/>
            <person name="Kim D."/>
            <person name="Ryu S."/>
            <person name="Kim W."/>
        </authorList>
    </citation>
    <scope>NUCLEOTIDE SEQUENCE [LARGE SCALE GENOMIC DNA]</scope>
    <source>
        <tissue evidence="1">Muscle</tissue>
    </source>
</reference>
<dbReference type="Proteomes" id="UP000324222">
    <property type="component" value="Unassembled WGS sequence"/>
</dbReference>